<name>A0A078B7Y0_STYLE</name>
<dbReference type="Proteomes" id="UP000039865">
    <property type="component" value="Unassembled WGS sequence"/>
</dbReference>
<sequence>MLGIVMFSFILGGACWYSSVKLQDSRDKDKQSQFLKVLVLSLAKRFGKAITTLLGQYQKHIAEQLPQRQQQQCRWPSKYYSLLYNLMNKHFSGVQKRPYYQNMCVNDYQYLAVYVQEHSVYAIITNHKEQLLSEEYVPSNAFAEFWALLGYDETWIQYHADCNFTPAKGELFILDEADAFMLNMIEEFIKLLNQYACQGVIATPDICDVKWSSSQEEKPAYIKKFQVSDPVLVNYIVDLAQEFKRICSDYRATHIFEGEFGMRSFDYRCKKAKMTLVNVSHSQASEAMLKLCQSFTSRYKNLLGIGNKKTKLTLFNVATLDQFFMSEKTDEQVAATINMKVQ</sequence>
<gene>
    <name evidence="2" type="primary">Contig1557.g1695</name>
    <name evidence="2" type="ORF">STYLEM_19468</name>
</gene>
<accession>A0A078B7Y0</accession>
<feature type="signal peptide" evidence="1">
    <location>
        <begin position="1"/>
        <end position="16"/>
    </location>
</feature>
<reference evidence="2 3" key="1">
    <citation type="submission" date="2014-06" db="EMBL/GenBank/DDBJ databases">
        <authorList>
            <person name="Swart Estienne"/>
        </authorList>
    </citation>
    <scope>NUCLEOTIDE SEQUENCE [LARGE SCALE GENOMIC DNA]</scope>
    <source>
        <strain evidence="2 3">130c</strain>
    </source>
</reference>
<feature type="chain" id="PRO_5001729918" evidence="1">
    <location>
        <begin position="17"/>
        <end position="342"/>
    </location>
</feature>
<dbReference type="InParanoid" id="A0A078B7Y0"/>
<proteinExistence type="predicted"/>
<evidence type="ECO:0000256" key="1">
    <source>
        <dbReference type="SAM" id="SignalP"/>
    </source>
</evidence>
<evidence type="ECO:0000313" key="2">
    <source>
        <dbReference type="EMBL" id="CDW90326.1"/>
    </source>
</evidence>
<evidence type="ECO:0000313" key="3">
    <source>
        <dbReference type="Proteomes" id="UP000039865"/>
    </source>
</evidence>
<dbReference type="EMBL" id="CCKQ01018368">
    <property type="protein sequence ID" value="CDW90326.1"/>
    <property type="molecule type" value="Genomic_DNA"/>
</dbReference>
<protein>
    <submittedName>
        <fullName evidence="2">Uncharacterized protein</fullName>
    </submittedName>
</protein>
<dbReference type="AlphaFoldDB" id="A0A078B7Y0"/>
<keyword evidence="3" id="KW-1185">Reference proteome</keyword>
<keyword evidence="1" id="KW-0732">Signal</keyword>
<organism evidence="2 3">
    <name type="scientific">Stylonychia lemnae</name>
    <name type="common">Ciliate</name>
    <dbReference type="NCBI Taxonomy" id="5949"/>
    <lineage>
        <taxon>Eukaryota</taxon>
        <taxon>Sar</taxon>
        <taxon>Alveolata</taxon>
        <taxon>Ciliophora</taxon>
        <taxon>Intramacronucleata</taxon>
        <taxon>Spirotrichea</taxon>
        <taxon>Stichotrichia</taxon>
        <taxon>Sporadotrichida</taxon>
        <taxon>Oxytrichidae</taxon>
        <taxon>Stylonychinae</taxon>
        <taxon>Stylonychia</taxon>
    </lineage>
</organism>